<proteinExistence type="predicted"/>
<comment type="caution">
    <text evidence="1">The sequence shown here is derived from an EMBL/GenBank/DDBJ whole genome shotgun (WGS) entry which is preliminary data.</text>
</comment>
<protein>
    <recommendedName>
        <fullName evidence="3">Nicotinamidase-related amidase</fullName>
    </recommendedName>
</protein>
<evidence type="ECO:0000313" key="2">
    <source>
        <dbReference type="Proteomes" id="UP001597079"/>
    </source>
</evidence>
<name>A0ABW4JNP0_9BACL</name>
<dbReference type="Proteomes" id="UP001597079">
    <property type="component" value="Unassembled WGS sequence"/>
</dbReference>
<gene>
    <name evidence="1" type="ORF">ACFSB2_25725</name>
</gene>
<dbReference type="EMBL" id="JBHUCX010000100">
    <property type="protein sequence ID" value="MFD1678071.1"/>
    <property type="molecule type" value="Genomic_DNA"/>
</dbReference>
<dbReference type="RefSeq" id="WP_377946053.1">
    <property type="nucleotide sequence ID" value="NZ_JBHUCX010000100.1"/>
</dbReference>
<dbReference type="InterPro" id="IPR036380">
    <property type="entry name" value="Isochorismatase-like_sf"/>
</dbReference>
<accession>A0ABW4JNP0</accession>
<sequence length="254" mass="28953">MEQPLVLHTRSQILQQDERGWNFWQQVHEAQSRNADETSLIICDMWDKHWSKGASERVDAMVERVNEVVKTARARGVQIIHSPSDTMDFYAGTPARNRVQEAPNCALPNIAEERAHIPLPIDDSDGGSDTNETEPAWVWTRQHEKIEIDQTCDGISDDGHEIYNFLEQKGIHNILILGVHTNMCILERSFGIKQMTRWGKKVLLVRDLTDAMYNPAMPPYVSHEKGTDLVIGYIEKFWCPTCLSTDILPASEIS</sequence>
<evidence type="ECO:0008006" key="3">
    <source>
        <dbReference type="Google" id="ProtNLM"/>
    </source>
</evidence>
<keyword evidence="2" id="KW-1185">Reference proteome</keyword>
<reference evidence="2" key="1">
    <citation type="journal article" date="2019" name="Int. J. Syst. Evol. Microbiol.">
        <title>The Global Catalogue of Microorganisms (GCM) 10K type strain sequencing project: providing services to taxonomists for standard genome sequencing and annotation.</title>
        <authorList>
            <consortium name="The Broad Institute Genomics Platform"/>
            <consortium name="The Broad Institute Genome Sequencing Center for Infectious Disease"/>
            <person name="Wu L."/>
            <person name="Ma J."/>
        </authorList>
    </citation>
    <scope>NUCLEOTIDE SEQUENCE [LARGE SCALE GENOMIC DNA]</scope>
    <source>
        <strain evidence="2">CGMCC 1.12286</strain>
    </source>
</reference>
<evidence type="ECO:0000313" key="1">
    <source>
        <dbReference type="EMBL" id="MFD1678071.1"/>
    </source>
</evidence>
<dbReference type="SUPFAM" id="SSF52499">
    <property type="entry name" value="Isochorismatase-like hydrolases"/>
    <property type="match status" value="1"/>
</dbReference>
<organism evidence="1 2">
    <name type="scientific">Alicyclobacillus fodiniaquatilis</name>
    <dbReference type="NCBI Taxonomy" id="1661150"/>
    <lineage>
        <taxon>Bacteria</taxon>
        <taxon>Bacillati</taxon>
        <taxon>Bacillota</taxon>
        <taxon>Bacilli</taxon>
        <taxon>Bacillales</taxon>
        <taxon>Alicyclobacillaceae</taxon>
        <taxon>Alicyclobacillus</taxon>
    </lineage>
</organism>
<dbReference type="Gene3D" id="3.40.50.850">
    <property type="entry name" value="Isochorismatase-like"/>
    <property type="match status" value="1"/>
</dbReference>